<sequence>MSMGSSSTPISAATAISGFRSSKNGPIVISGYVTSLNVPTSSSSQPSLALTTASPNRPKNVSDGVSSSLSSSLSFKSTSCTTLPYLSSKSGGTGYFTVQTSSAIASISLSSAKSSQTHTSGMNRSQTKKPSTVSHSVTSGITISSNVVDDIALAQITDIAVPTSTQIADTGALAIEISLSFAAIMVALAKEYRSIPFPPSIDWFQKVEALSLRIKALRLNLPTDNIPKGGCGGLRVRRRYSSTGQLPRGLSGLPDLSDLLLCADDLVDRIKVDSAVPDPDAPTIDPSIDELEEQGENLQEVEEEEEEEEEQQSTTAAKASSSTFSSTIPSENPTPYVIYPTIGGSLAQMSSIFSALSSMVGTNSMVTMESSASATVFVAIMNESNANI</sequence>
<evidence type="ECO:0000256" key="1">
    <source>
        <dbReference type="SAM" id="MobiDB-lite"/>
    </source>
</evidence>
<feature type="compositionally biased region" description="Acidic residues" evidence="1">
    <location>
        <begin position="300"/>
        <end position="311"/>
    </location>
</feature>
<proteinExistence type="predicted"/>
<dbReference type="AlphaFoldDB" id="A0A8H3F750"/>
<evidence type="ECO:0000313" key="3">
    <source>
        <dbReference type="Proteomes" id="UP000664534"/>
    </source>
</evidence>
<feature type="region of interest" description="Disordered" evidence="1">
    <location>
        <begin position="300"/>
        <end position="334"/>
    </location>
</feature>
<feature type="region of interest" description="Disordered" evidence="1">
    <location>
        <begin position="39"/>
        <end position="65"/>
    </location>
</feature>
<dbReference type="EMBL" id="CAJPDT010000024">
    <property type="protein sequence ID" value="CAF9919842.1"/>
    <property type="molecule type" value="Genomic_DNA"/>
</dbReference>
<feature type="compositionally biased region" description="Low complexity" evidence="1">
    <location>
        <begin position="312"/>
        <end position="327"/>
    </location>
</feature>
<accession>A0A8H3F750</accession>
<reference evidence="2" key="1">
    <citation type="submission" date="2021-03" db="EMBL/GenBank/DDBJ databases">
        <authorList>
            <person name="Tagirdzhanova G."/>
        </authorList>
    </citation>
    <scope>NUCLEOTIDE SEQUENCE</scope>
</reference>
<organism evidence="2 3">
    <name type="scientific">Imshaugia aleurites</name>
    <dbReference type="NCBI Taxonomy" id="172621"/>
    <lineage>
        <taxon>Eukaryota</taxon>
        <taxon>Fungi</taxon>
        <taxon>Dikarya</taxon>
        <taxon>Ascomycota</taxon>
        <taxon>Pezizomycotina</taxon>
        <taxon>Lecanoromycetes</taxon>
        <taxon>OSLEUM clade</taxon>
        <taxon>Lecanoromycetidae</taxon>
        <taxon>Lecanorales</taxon>
        <taxon>Lecanorineae</taxon>
        <taxon>Parmeliaceae</taxon>
        <taxon>Imshaugia</taxon>
    </lineage>
</organism>
<feature type="compositionally biased region" description="Polar residues" evidence="1">
    <location>
        <begin position="116"/>
        <end position="134"/>
    </location>
</feature>
<protein>
    <submittedName>
        <fullName evidence="2">Uncharacterized protein</fullName>
    </submittedName>
</protein>
<evidence type="ECO:0000313" key="2">
    <source>
        <dbReference type="EMBL" id="CAF9919842.1"/>
    </source>
</evidence>
<feature type="region of interest" description="Disordered" evidence="1">
    <location>
        <begin position="115"/>
        <end position="134"/>
    </location>
</feature>
<gene>
    <name evidence="2" type="ORF">IMSHALPRED_004735</name>
</gene>
<keyword evidence="3" id="KW-1185">Reference proteome</keyword>
<dbReference type="Proteomes" id="UP000664534">
    <property type="component" value="Unassembled WGS sequence"/>
</dbReference>
<name>A0A8H3F750_9LECA</name>
<comment type="caution">
    <text evidence="2">The sequence shown here is derived from an EMBL/GenBank/DDBJ whole genome shotgun (WGS) entry which is preliminary data.</text>
</comment>